<reference evidence="2 3" key="1">
    <citation type="journal article" date="2007" name="Int. J. Syst. Evol. Microbiol.">
        <title>Paenibacillus ginsengarvi sp. nov., isolated from soil from ginseng cultivation.</title>
        <authorList>
            <person name="Yoon M.H."/>
            <person name="Ten L.N."/>
            <person name="Im W.T."/>
        </authorList>
    </citation>
    <scope>NUCLEOTIDE SEQUENCE [LARGE SCALE GENOMIC DNA]</scope>
    <source>
        <strain evidence="2 3">KCTC 13059</strain>
    </source>
</reference>
<accession>A0A3B0CMK4</accession>
<dbReference type="InterPro" id="IPR034660">
    <property type="entry name" value="DinB/YfiT-like"/>
</dbReference>
<sequence length="163" mass="18658">MAVPESFEELAAGLRPYGAYIGSIEDTAAGCWHDPIAPGKWTIHEIVSHIWLWDTYSLEHMIPAMSEGAVLTFDNQASVNRNAEFFARRIRRTEMIDHARQTREELIERCAPVYASGVRFFVGPRRVEHDIGSYVRTFIAEHDRHHMQQIEAFLDSLAKSKTT</sequence>
<name>A0A3B0CMK4_9BACL</name>
<dbReference type="Pfam" id="PF12867">
    <property type="entry name" value="DinB_2"/>
    <property type="match status" value="1"/>
</dbReference>
<comment type="caution">
    <text evidence="2">The sequence shown here is derived from an EMBL/GenBank/DDBJ whole genome shotgun (WGS) entry which is preliminary data.</text>
</comment>
<dbReference type="Proteomes" id="UP000282311">
    <property type="component" value="Unassembled WGS sequence"/>
</dbReference>
<evidence type="ECO:0000259" key="1">
    <source>
        <dbReference type="Pfam" id="PF12867"/>
    </source>
</evidence>
<evidence type="ECO:0000313" key="3">
    <source>
        <dbReference type="Proteomes" id="UP000282311"/>
    </source>
</evidence>
<dbReference type="Gene3D" id="1.20.120.450">
    <property type="entry name" value="dinb family like domain"/>
    <property type="match status" value="1"/>
</dbReference>
<dbReference type="InterPro" id="IPR024775">
    <property type="entry name" value="DinB-like"/>
</dbReference>
<protein>
    <recommendedName>
        <fullName evidence="1">DinB-like domain-containing protein</fullName>
    </recommendedName>
</protein>
<evidence type="ECO:0000313" key="2">
    <source>
        <dbReference type="EMBL" id="RKN85744.1"/>
    </source>
</evidence>
<dbReference type="OrthoDB" id="2964295at2"/>
<dbReference type="AlphaFoldDB" id="A0A3B0CMK4"/>
<feature type="domain" description="DinB-like" evidence="1">
    <location>
        <begin position="32"/>
        <end position="150"/>
    </location>
</feature>
<proteinExistence type="predicted"/>
<dbReference type="RefSeq" id="WP_120746113.1">
    <property type="nucleotide sequence ID" value="NZ_RBAH01000003.1"/>
</dbReference>
<dbReference type="EMBL" id="RBAH01000003">
    <property type="protein sequence ID" value="RKN85744.1"/>
    <property type="molecule type" value="Genomic_DNA"/>
</dbReference>
<keyword evidence="3" id="KW-1185">Reference proteome</keyword>
<gene>
    <name evidence="2" type="ORF">D7M11_05220</name>
</gene>
<organism evidence="2 3">
    <name type="scientific">Paenibacillus ginsengarvi</name>
    <dbReference type="NCBI Taxonomy" id="400777"/>
    <lineage>
        <taxon>Bacteria</taxon>
        <taxon>Bacillati</taxon>
        <taxon>Bacillota</taxon>
        <taxon>Bacilli</taxon>
        <taxon>Bacillales</taxon>
        <taxon>Paenibacillaceae</taxon>
        <taxon>Paenibacillus</taxon>
    </lineage>
</organism>
<dbReference type="SUPFAM" id="SSF109854">
    <property type="entry name" value="DinB/YfiT-like putative metalloenzymes"/>
    <property type="match status" value="1"/>
</dbReference>